<keyword evidence="6" id="KW-0472">Membrane</keyword>
<comment type="subcellular location">
    <subcellularLocation>
        <location evidence="1">Membrane</location>
        <topology evidence="1">Single-pass membrane protein</topology>
    </subcellularLocation>
</comment>
<dbReference type="RefSeq" id="WP_240590955.1">
    <property type="nucleotide sequence ID" value="NZ_JAKUDL010000003.1"/>
</dbReference>
<accession>A0AAJ1BIX4</accession>
<keyword evidence="3" id="KW-0677">Repeat</keyword>
<dbReference type="Proteomes" id="UP001297581">
    <property type="component" value="Unassembled WGS sequence"/>
</dbReference>
<feature type="chain" id="PRO_5042567220" evidence="9">
    <location>
        <begin position="27"/>
        <end position="450"/>
    </location>
</feature>
<dbReference type="Pfam" id="PF14559">
    <property type="entry name" value="TPR_19"/>
    <property type="match status" value="1"/>
</dbReference>
<dbReference type="SUPFAM" id="SSF48452">
    <property type="entry name" value="TPR-like"/>
    <property type="match status" value="2"/>
</dbReference>
<dbReference type="InterPro" id="IPR011990">
    <property type="entry name" value="TPR-like_helical_dom_sf"/>
</dbReference>
<dbReference type="GO" id="GO:0008320">
    <property type="term" value="F:protein transmembrane transporter activity"/>
    <property type="evidence" value="ECO:0007669"/>
    <property type="project" value="TreeGrafter"/>
</dbReference>
<keyword evidence="11" id="KW-1185">Reference proteome</keyword>
<dbReference type="GO" id="GO:0030943">
    <property type="term" value="F:mitochondrion targeting sequence binding"/>
    <property type="evidence" value="ECO:0007669"/>
    <property type="project" value="TreeGrafter"/>
</dbReference>
<reference evidence="10 11" key="1">
    <citation type="submission" date="2022-02" db="EMBL/GenBank/DDBJ databases">
        <title>The genome sequence of Shewanella sp. 3B26.</title>
        <authorList>
            <person name="Du J."/>
        </authorList>
    </citation>
    <scope>NUCLEOTIDE SEQUENCE [LARGE SCALE GENOMIC DNA]</scope>
    <source>
        <strain evidence="10 11">3B26</strain>
    </source>
</reference>
<protein>
    <submittedName>
        <fullName evidence="10">Tetratricopeptide repeat protein</fullName>
    </submittedName>
</protein>
<feature type="repeat" description="TPR" evidence="8">
    <location>
        <begin position="332"/>
        <end position="365"/>
    </location>
</feature>
<gene>
    <name evidence="10" type="ORF">MJ923_09985</name>
</gene>
<evidence type="ECO:0000256" key="9">
    <source>
        <dbReference type="SAM" id="SignalP"/>
    </source>
</evidence>
<keyword evidence="2" id="KW-0812">Transmembrane</keyword>
<keyword evidence="5" id="KW-1133">Transmembrane helix</keyword>
<evidence type="ECO:0000256" key="6">
    <source>
        <dbReference type="ARBA" id="ARBA00023136"/>
    </source>
</evidence>
<proteinExistence type="inferred from homology"/>
<evidence type="ECO:0000256" key="7">
    <source>
        <dbReference type="ARBA" id="ARBA00038030"/>
    </source>
</evidence>
<comment type="similarity">
    <text evidence="7">Belongs to the Tom70 family.</text>
</comment>
<organism evidence="10 11">
    <name type="scientific">Shewanella zhuhaiensis</name>
    <dbReference type="NCBI Taxonomy" id="2919576"/>
    <lineage>
        <taxon>Bacteria</taxon>
        <taxon>Pseudomonadati</taxon>
        <taxon>Pseudomonadota</taxon>
        <taxon>Gammaproteobacteria</taxon>
        <taxon>Alteromonadales</taxon>
        <taxon>Shewanellaceae</taxon>
        <taxon>Shewanella</taxon>
    </lineage>
</organism>
<evidence type="ECO:0000256" key="4">
    <source>
        <dbReference type="ARBA" id="ARBA00022803"/>
    </source>
</evidence>
<evidence type="ECO:0000256" key="5">
    <source>
        <dbReference type="ARBA" id="ARBA00022989"/>
    </source>
</evidence>
<dbReference type="PANTHER" id="PTHR46208:SF1">
    <property type="entry name" value="MITOCHONDRIAL IMPORT RECEPTOR SUBUNIT TOM70"/>
    <property type="match status" value="1"/>
</dbReference>
<evidence type="ECO:0000256" key="2">
    <source>
        <dbReference type="ARBA" id="ARBA00022692"/>
    </source>
</evidence>
<keyword evidence="9" id="KW-0732">Signal</keyword>
<dbReference type="GO" id="GO:0016020">
    <property type="term" value="C:membrane"/>
    <property type="evidence" value="ECO:0007669"/>
    <property type="project" value="UniProtKB-SubCell"/>
</dbReference>
<dbReference type="Pfam" id="PF13432">
    <property type="entry name" value="TPR_16"/>
    <property type="match status" value="2"/>
</dbReference>
<evidence type="ECO:0000256" key="8">
    <source>
        <dbReference type="PROSITE-ProRule" id="PRU00339"/>
    </source>
</evidence>
<feature type="signal peptide" evidence="9">
    <location>
        <begin position="1"/>
        <end position="26"/>
    </location>
</feature>
<dbReference type="Gene3D" id="1.25.40.10">
    <property type="entry name" value="Tetratricopeptide repeat domain"/>
    <property type="match status" value="2"/>
</dbReference>
<dbReference type="PROSITE" id="PS50005">
    <property type="entry name" value="TPR"/>
    <property type="match status" value="1"/>
</dbReference>
<dbReference type="AlphaFoldDB" id="A0AAJ1BIX4"/>
<dbReference type="PANTHER" id="PTHR46208">
    <property type="entry name" value="MITOCHONDRIAL IMPORT RECEPTOR SUBUNIT TOM70"/>
    <property type="match status" value="1"/>
</dbReference>
<evidence type="ECO:0000256" key="1">
    <source>
        <dbReference type="ARBA" id="ARBA00004167"/>
    </source>
</evidence>
<evidence type="ECO:0000256" key="3">
    <source>
        <dbReference type="ARBA" id="ARBA00022737"/>
    </source>
</evidence>
<evidence type="ECO:0000313" key="11">
    <source>
        <dbReference type="Proteomes" id="UP001297581"/>
    </source>
</evidence>
<keyword evidence="4 8" id="KW-0802">TPR repeat</keyword>
<sequence length="450" mass="47661">MKIKKILSFALYVSLATTALWSWAQAAQAPLERVTVSISPPAVVFNLQSALATEPRLAPSEQGLAERLKPLLAAARWNDAAALLSGDRAGRSAALLLVEGQVLLAQGRYGDALKVLELALNAQSDMPKAHRSAALAALKAGQADAARKHLVKAISLGAQDAQLFGQLAYLNLSAGAPFGAISGYQQALLLEPDGRQWQEGLLHALMSARQNEAALALAEELLIKRPKDTELWLLRAQLALQTGDEPQALASLEQAIALGEKRADNLMLAARVHLRQGSSERGGELIGRALGAGARFNDASSAIDWLIARGEYRAAELALKKAPASLSGAEQAKLFAARGAIAKAKGNDTAAKELLEKALKSAPDNGELLLGLAELYAAKGEAARAELYFVRAAALNGVRERALIGHAQLAIAGADWRKAAELLGEALKQNPARRDLVDNLAQLERLMARG</sequence>
<dbReference type="GO" id="GO:0030150">
    <property type="term" value="P:protein import into mitochondrial matrix"/>
    <property type="evidence" value="ECO:0007669"/>
    <property type="project" value="TreeGrafter"/>
</dbReference>
<dbReference type="SMART" id="SM00028">
    <property type="entry name" value="TPR"/>
    <property type="match status" value="6"/>
</dbReference>
<comment type="caution">
    <text evidence="10">The sequence shown here is derived from an EMBL/GenBank/DDBJ whole genome shotgun (WGS) entry which is preliminary data.</text>
</comment>
<name>A0AAJ1BIX4_9GAMM</name>
<dbReference type="EMBL" id="JAKUDL010000003">
    <property type="protein sequence ID" value="MCH4294629.1"/>
    <property type="molecule type" value="Genomic_DNA"/>
</dbReference>
<dbReference type="InterPro" id="IPR019734">
    <property type="entry name" value="TPR_rpt"/>
</dbReference>
<evidence type="ECO:0000313" key="10">
    <source>
        <dbReference type="EMBL" id="MCH4294629.1"/>
    </source>
</evidence>